<reference evidence="2" key="1">
    <citation type="submission" date="2014-12" db="EMBL/GenBank/DDBJ databases">
        <title>Insight into the proteome of Arion vulgaris.</title>
        <authorList>
            <person name="Aradska J."/>
            <person name="Bulat T."/>
            <person name="Smidak R."/>
            <person name="Sarate P."/>
            <person name="Gangsoo J."/>
            <person name="Sialana F."/>
            <person name="Bilban M."/>
            <person name="Lubec G."/>
        </authorList>
    </citation>
    <scope>NUCLEOTIDE SEQUENCE</scope>
    <source>
        <tissue evidence="2">Skin</tissue>
    </source>
</reference>
<feature type="compositionally biased region" description="Polar residues" evidence="1">
    <location>
        <begin position="33"/>
        <end position="60"/>
    </location>
</feature>
<dbReference type="EMBL" id="HACG01036029">
    <property type="protein sequence ID" value="CEK82894.1"/>
    <property type="molecule type" value="Transcribed_RNA"/>
</dbReference>
<feature type="non-terminal residue" evidence="2">
    <location>
        <position position="1"/>
    </location>
</feature>
<dbReference type="AlphaFoldDB" id="A0A0B7AQN3"/>
<sequence length="60" mass="6408">DSAAEGGINSTDEDRTAPKEVLPERRDSDPLQHGQSGQNNLNDENTSSRTQQVTGGLSLL</sequence>
<proteinExistence type="predicted"/>
<name>A0A0B7AQN3_9EUPU</name>
<evidence type="ECO:0000256" key="1">
    <source>
        <dbReference type="SAM" id="MobiDB-lite"/>
    </source>
</evidence>
<dbReference type="EMBL" id="HACG01036027">
    <property type="protein sequence ID" value="CEK82892.1"/>
    <property type="molecule type" value="Transcribed_RNA"/>
</dbReference>
<dbReference type="EMBL" id="HACG01036028">
    <property type="protein sequence ID" value="CEK82893.1"/>
    <property type="molecule type" value="Transcribed_RNA"/>
</dbReference>
<protein>
    <submittedName>
        <fullName evidence="2">Uncharacterized protein</fullName>
    </submittedName>
</protein>
<organism evidence="2">
    <name type="scientific">Arion vulgaris</name>
    <dbReference type="NCBI Taxonomy" id="1028688"/>
    <lineage>
        <taxon>Eukaryota</taxon>
        <taxon>Metazoa</taxon>
        <taxon>Spiralia</taxon>
        <taxon>Lophotrochozoa</taxon>
        <taxon>Mollusca</taxon>
        <taxon>Gastropoda</taxon>
        <taxon>Heterobranchia</taxon>
        <taxon>Euthyneura</taxon>
        <taxon>Panpulmonata</taxon>
        <taxon>Eupulmonata</taxon>
        <taxon>Stylommatophora</taxon>
        <taxon>Helicina</taxon>
        <taxon>Arionoidea</taxon>
        <taxon>Arionidae</taxon>
        <taxon>Arion</taxon>
    </lineage>
</organism>
<evidence type="ECO:0000313" key="4">
    <source>
        <dbReference type="EMBL" id="CEK82894.1"/>
    </source>
</evidence>
<gene>
    <name evidence="2" type="primary">ORF134109</name>
    <name evidence="3" type="synonym">ORF134111</name>
    <name evidence="4" type="synonym">ORF134114</name>
</gene>
<evidence type="ECO:0000313" key="2">
    <source>
        <dbReference type="EMBL" id="CEK82892.1"/>
    </source>
</evidence>
<accession>A0A0B7AQN3</accession>
<feature type="compositionally biased region" description="Basic and acidic residues" evidence="1">
    <location>
        <begin position="12"/>
        <end position="30"/>
    </location>
</feature>
<evidence type="ECO:0000313" key="3">
    <source>
        <dbReference type="EMBL" id="CEK82893.1"/>
    </source>
</evidence>
<feature type="region of interest" description="Disordered" evidence="1">
    <location>
        <begin position="1"/>
        <end position="60"/>
    </location>
</feature>